<evidence type="ECO:0000259" key="4">
    <source>
        <dbReference type="Pfam" id="PF12928"/>
    </source>
</evidence>
<dbReference type="OrthoDB" id="408683at2759"/>
<feature type="region of interest" description="Disordered" evidence="3">
    <location>
        <begin position="193"/>
        <end position="260"/>
    </location>
</feature>
<reference evidence="5 6" key="3">
    <citation type="journal article" date="2006" name="Nature">
        <title>DNA sequence of human chromosome 17 and analysis of rearrangement in the human lineage.</title>
        <authorList>
            <person name="Zody M.C."/>
            <person name="Garber M."/>
            <person name="Adams D.J."/>
            <person name="Sharpe T."/>
            <person name="Harrow J."/>
            <person name="Lupski J.R."/>
            <person name="Nicholson C."/>
            <person name="Searle S.M."/>
            <person name="Wilming L."/>
            <person name="Young S.K."/>
            <person name="Abouelleil A."/>
            <person name="Allen N.R."/>
            <person name="Bi W."/>
            <person name="Bloom T."/>
            <person name="Borowsky M.L."/>
            <person name="Bugalter B.E."/>
            <person name="Butler J."/>
            <person name="Chang J.L."/>
            <person name="Chen C.K."/>
            <person name="Cook A."/>
            <person name="Corum B."/>
            <person name="Cuomo C.A."/>
            <person name="de Jong P.J."/>
            <person name="DeCaprio D."/>
            <person name="Dewar K."/>
            <person name="FitzGerald M."/>
            <person name="Gilbert J."/>
            <person name="Gibson R."/>
            <person name="Gnerre S."/>
            <person name="Goldstein S."/>
            <person name="Grafham D.V."/>
            <person name="Grocock R."/>
            <person name="Hafez N."/>
            <person name="Hagopian D.S."/>
            <person name="Hart E."/>
            <person name="Norman C.H."/>
            <person name="Humphray S."/>
            <person name="Jaffe D.B."/>
            <person name="Jones M."/>
            <person name="Kamal M."/>
            <person name="Khodiyar V.K."/>
            <person name="LaButti K."/>
            <person name="Laird G."/>
            <person name="Lehoczky J."/>
            <person name="Liu X."/>
            <person name="Lokyitsang T."/>
            <person name="Loveland J."/>
            <person name="Lui A."/>
            <person name="Macdonald P."/>
            <person name="Major J.E."/>
            <person name="Matthews L."/>
            <person name="Mauceli E."/>
            <person name="McCarroll S.A."/>
            <person name="Mihalev A.H."/>
            <person name="Mudge J."/>
            <person name="Nguyen C."/>
            <person name="Nicol R."/>
            <person name="O'Leary S.B."/>
            <person name="Osoegawa K."/>
            <person name="Schwartz D.C."/>
            <person name="Shaw-Smith C."/>
            <person name="Stankiewicz P."/>
            <person name="Steward C."/>
            <person name="Swarbreck D."/>
            <person name="Venkataraman V."/>
            <person name="Whittaker C.A."/>
            <person name="Yang X."/>
            <person name="Zimmer A.R."/>
            <person name="Bradley A."/>
            <person name="Hubbard T."/>
            <person name="Birren B.W."/>
            <person name="Rogers J."/>
            <person name="Lander E.S."/>
            <person name="Nusbaum C."/>
        </authorList>
    </citation>
    <scope>NUCLEOTIDE SEQUENCE [LARGE SCALE GENOMIC DNA]</scope>
</reference>
<dbReference type="Ensembl" id="ENST00000681282.1">
    <property type="protein sequence ID" value="ENSP00000506339.1"/>
    <property type="gene ID" value="ENSG00000182173.14"/>
</dbReference>
<keyword evidence="2" id="KW-0819">tRNA processing</keyword>
<evidence type="ECO:0007829" key="7">
    <source>
        <dbReference type="PeptideAtlas" id="A0A7P0Z4K6"/>
    </source>
</evidence>
<dbReference type="Ensembl" id="ENST00000681282.1">
    <property type="protein sequence ID" value="ENSP00000506339.1"/>
    <property type="gene ID" value="ENSG00000182173.15"/>
</dbReference>
<evidence type="ECO:0007829" key="8">
    <source>
        <dbReference type="ProteomicsDB" id="A0A7P0Z4K6"/>
    </source>
</evidence>
<accession>A0A7P0Z4K6</accession>
<keyword evidence="7 8" id="KW-1267">Proteomics identification</keyword>
<feature type="region of interest" description="Disordered" evidence="3">
    <location>
        <begin position="27"/>
        <end position="47"/>
    </location>
</feature>
<dbReference type="PANTHER" id="PTHR21027:SF1">
    <property type="entry name" value="TRNA-SPLICING ENDONUCLEASE SUBUNIT SEN54"/>
    <property type="match status" value="1"/>
</dbReference>
<evidence type="ECO:0000313" key="5">
    <source>
        <dbReference type="Ensembl" id="ENSP00000506339.1"/>
    </source>
</evidence>
<dbReference type="EMBL" id="AC100787">
    <property type="status" value="NOT_ANNOTATED_CDS"/>
    <property type="molecule type" value="Genomic_DNA"/>
</dbReference>
<gene>
    <name evidence="5" type="primary">TSEN54</name>
</gene>
<reference evidence="5" key="5">
    <citation type="submission" date="2025-09" db="UniProtKB">
        <authorList>
            <consortium name="Ensembl"/>
        </authorList>
    </citation>
    <scope>IDENTIFICATION</scope>
</reference>
<dbReference type="GeneTree" id="ENSGT00390000004214"/>
<dbReference type="GO" id="GO:0008033">
    <property type="term" value="P:tRNA processing"/>
    <property type="evidence" value="ECO:0007669"/>
    <property type="project" value="UniProtKB-KW"/>
</dbReference>
<dbReference type="InterPro" id="IPR024337">
    <property type="entry name" value="tRNA_splic_suSen54"/>
</dbReference>
<dbReference type="PANTHER" id="PTHR21027">
    <property type="entry name" value="TRNA-SPLICING ENDONUCLEASE SUBUNIT SEN54"/>
    <property type="match status" value="1"/>
</dbReference>
<dbReference type="Bgee" id="ENSG00000182173">
    <property type="expression patterns" value="Expressed in granulocyte and 171 other cell types or tissues"/>
</dbReference>
<dbReference type="FunFam" id="3.40.1350.150:FF:000001">
    <property type="entry name" value="tRNA splicing endonuclease subunit 54"/>
    <property type="match status" value="1"/>
</dbReference>
<dbReference type="Proteomes" id="UP000005640">
    <property type="component" value="Chromosome 17"/>
</dbReference>
<reference evidence="5" key="4">
    <citation type="submission" date="2025-08" db="UniProtKB">
        <authorList>
            <consortium name="Ensembl"/>
        </authorList>
    </citation>
    <scope>IDENTIFICATION</scope>
</reference>
<evidence type="ECO:0000313" key="6">
    <source>
        <dbReference type="Proteomes" id="UP000005640"/>
    </source>
</evidence>
<dbReference type="Gene3D" id="3.40.1350.150">
    <property type="match status" value="1"/>
</dbReference>
<reference evidence="5 6" key="1">
    <citation type="journal article" date="2001" name="Nature">
        <title>Initial sequencing and analysis of the human genome.</title>
        <authorList>
            <consortium name="International Human Genome Sequencing Consortium"/>
            <person name="Lander E.S."/>
            <person name="Linton L.M."/>
            <person name="Birren B."/>
            <person name="Nusbaum C."/>
            <person name="Zody M.C."/>
            <person name="Baldwin J."/>
            <person name="Devon K."/>
            <person name="Dewar K."/>
            <person name="Doyle M."/>
            <person name="FitzHugh W."/>
            <person name="Funke R."/>
            <person name="Gage D."/>
            <person name="Harris K."/>
            <person name="Heaford A."/>
            <person name="Howland J."/>
            <person name="Kann L."/>
            <person name="Lehoczky J."/>
            <person name="LeVine R."/>
            <person name="McEwan P."/>
            <person name="McKernan K."/>
            <person name="Meldrim J."/>
            <person name="Mesirov J.P."/>
            <person name="Miranda C."/>
            <person name="Morris W."/>
            <person name="Naylor J."/>
            <person name="Raymond C."/>
            <person name="Rosetti M."/>
            <person name="Santos R."/>
            <person name="Sheridan A."/>
            <person name="Sougnez C."/>
            <person name="Stange-Thomann N."/>
            <person name="Stojanovic N."/>
            <person name="Subramanian A."/>
            <person name="Wyman D."/>
            <person name="Rogers J."/>
            <person name="Sulston J."/>
            <person name="Ainscough R."/>
            <person name="Beck S."/>
            <person name="Bentley D."/>
            <person name="Burton J."/>
            <person name="Clee C."/>
            <person name="Carter N."/>
            <person name="Coulson A."/>
            <person name="Deadman R."/>
            <person name="Deloukas P."/>
            <person name="Dunham A."/>
            <person name="Dunham I."/>
            <person name="Durbin R."/>
            <person name="French L."/>
            <person name="Grafham D."/>
            <person name="Gregory S."/>
            <person name="Hubbard T."/>
            <person name="Humphray S."/>
            <person name="Hunt A."/>
            <person name="Jones M."/>
            <person name="Lloyd C."/>
            <person name="McMurray A."/>
            <person name="Matthews L."/>
            <person name="Mercer S."/>
            <person name="Milne S."/>
            <person name="Mullikin J.C."/>
            <person name="Mungall A."/>
            <person name="Plumb R."/>
            <person name="Ross M."/>
            <person name="Shownkeen R."/>
            <person name="Sims S."/>
            <person name="Waterston R.H."/>
            <person name="Wilson R.K."/>
            <person name="Hillier L.W."/>
            <person name="McPherson J.D."/>
            <person name="Marra M.A."/>
            <person name="Mardis E.R."/>
            <person name="Fulton L.A."/>
            <person name="Chinwalla A.T."/>
            <person name="Pepin K.H."/>
            <person name="Gish W.R."/>
            <person name="Chissoe S.L."/>
            <person name="Wendl M.C."/>
            <person name="Delehaunty K.D."/>
            <person name="Miner T.L."/>
            <person name="Delehaunty A."/>
            <person name="Kramer J.B."/>
            <person name="Cook L.L."/>
            <person name="Fulton R.S."/>
            <person name="Johnson D.L."/>
            <person name="Minx P.J."/>
            <person name="Clifton S.W."/>
            <person name="Hawkins T."/>
            <person name="Branscomb E."/>
            <person name="Predki P."/>
            <person name="Richardson P."/>
            <person name="Wenning S."/>
            <person name="Slezak T."/>
            <person name="Doggett N."/>
            <person name="Cheng J.F."/>
            <person name="Olsen A."/>
            <person name="Lucas S."/>
            <person name="Elkin C."/>
            <person name="Uberbacher E."/>
            <person name="Frazier M."/>
            <person name="Gibbs R.A."/>
            <person name="Muzny D.M."/>
            <person name="Scherer S.E."/>
            <person name="Bouck J.B."/>
            <person name="Sodergren E.J."/>
            <person name="Worley K.C."/>
            <person name="Rives C.M."/>
            <person name="Gorrell J.H."/>
            <person name="Metzker M.L."/>
            <person name="Naylor S.L."/>
            <person name="Kucherlapati R.S."/>
            <person name="Nelson D.L."/>
            <person name="Weinstock G.M."/>
            <person name="Sakaki Y."/>
            <person name="Fujiyama A."/>
            <person name="Hattori M."/>
            <person name="Yada T."/>
            <person name="Toyoda A."/>
            <person name="Itoh T."/>
            <person name="Kawagoe C."/>
            <person name="Watanabe H."/>
            <person name="Totoki Y."/>
            <person name="Taylor T."/>
            <person name="Weissenbach J."/>
            <person name="Heilig R."/>
            <person name="Saurin W."/>
            <person name="Artiguenave F."/>
            <person name="Brottier P."/>
            <person name="Bruls T."/>
            <person name="Pelletier E."/>
            <person name="Robert C."/>
            <person name="Wincker P."/>
            <person name="Smith D.R."/>
            <person name="Doucette-Stamm L."/>
            <person name="Rubenfield M."/>
            <person name="Weinstock K."/>
            <person name="Lee H.M."/>
            <person name="Dubois J."/>
            <person name="Rosenthal A."/>
            <person name="Platzer M."/>
            <person name="Nyakatura G."/>
            <person name="Taudien S."/>
            <person name="Rump A."/>
            <person name="Yang H."/>
            <person name="Yu J."/>
            <person name="Wang J."/>
            <person name="Huang G."/>
            <person name="Gu J."/>
            <person name="Hood L."/>
            <person name="Rowen L."/>
            <person name="Madan A."/>
            <person name="Qin S."/>
            <person name="Davis R.W."/>
            <person name="Federspiel N.A."/>
            <person name="Abola A.P."/>
            <person name="Proctor M.J."/>
            <person name="Myers R.M."/>
            <person name="Schmutz J."/>
            <person name="Dickson M."/>
            <person name="Grimwood J."/>
            <person name="Cox D.R."/>
            <person name="Olson M.V."/>
            <person name="Kaul R."/>
            <person name="Raymond C."/>
            <person name="Shimizu N."/>
            <person name="Kawasaki K."/>
            <person name="Minoshima S."/>
            <person name="Evans G.A."/>
            <person name="Athanasiou M."/>
            <person name="Schultz R."/>
            <person name="Roe B.A."/>
            <person name="Chen F."/>
            <person name="Pan H."/>
            <person name="Ramser J."/>
            <person name="Lehrach H."/>
            <person name="Reinhardt R."/>
            <person name="McCombie W.R."/>
            <person name="de la Bastide M."/>
            <person name="Dedhia N."/>
            <person name="Blocker H."/>
            <person name="Hornischer K."/>
            <person name="Nordsiek G."/>
            <person name="Agarwala R."/>
            <person name="Aravind L."/>
            <person name="Bailey J.A."/>
            <person name="Bateman A."/>
            <person name="Batzoglou S."/>
            <person name="Birney E."/>
            <person name="Bork P."/>
            <person name="Brown D.G."/>
            <person name="Burge C.B."/>
            <person name="Cerutti L."/>
            <person name="Chen H.C."/>
            <person name="Church D."/>
            <person name="Clamp M."/>
            <person name="Copley R.R."/>
            <person name="Doerks T."/>
            <person name="Eddy S.R."/>
            <person name="Eichler E.E."/>
            <person name="Furey T.S."/>
            <person name="Galagan J."/>
            <person name="Gilbert J.G."/>
            <person name="Harmon C."/>
            <person name="Hayashizaki Y."/>
            <person name="Haussler D."/>
            <person name="Hermjakob H."/>
            <person name="Hokamp K."/>
            <person name="Jang W."/>
            <person name="Johnson L.S."/>
            <person name="Jones T.A."/>
            <person name="Kasif S."/>
            <person name="Kaspryzk A."/>
            <person name="Kennedy S."/>
            <person name="Kent W.J."/>
            <person name="Kitts P."/>
            <person name="Koonin E.V."/>
            <person name="Korf I."/>
            <person name="Kulp D."/>
            <person name="Lancet D."/>
            <person name="Lowe T.M."/>
            <person name="McLysaght A."/>
            <person name="Mikkelsen T."/>
            <person name="Moran J.V."/>
            <person name="Mulder N."/>
            <person name="Pollara V.J."/>
            <person name="Ponting C.P."/>
            <person name="Schuler G."/>
            <person name="Schultz J."/>
            <person name="Slater G."/>
            <person name="Smit A.F."/>
            <person name="Stupka E."/>
            <person name="Szustakowski J."/>
            <person name="Thierry-Mieg D."/>
            <person name="Thierry-Mieg J."/>
            <person name="Wagner L."/>
            <person name="Wallis J."/>
            <person name="Wheeler R."/>
            <person name="Williams A."/>
            <person name="Wolf Y.I."/>
            <person name="Wolfe K.H."/>
            <person name="Yang S.P."/>
            <person name="Yeh R.F."/>
            <person name="Collins F."/>
            <person name="Guyer M.S."/>
            <person name="Peterson J."/>
            <person name="Felsenfeld A."/>
            <person name="Wetterstrand K.A."/>
            <person name="Patrinos A."/>
            <person name="Morgan M.J."/>
            <person name="de Jong P."/>
            <person name="Catanese J.J."/>
            <person name="Osoegawa K."/>
            <person name="Shizuya H."/>
            <person name="Choi S."/>
            <person name="Chen Y.J."/>
        </authorList>
    </citation>
    <scope>NUCLEOTIDE SEQUENCE [LARGE SCALE GENOMIC DNA]</scope>
</reference>
<sequence>MEPEPEPAAVEVPAGRVLSARELFAARSRSQKLPQRSHGPKDFLPDGSAAQAERLRRCREELWQLLAEQRVERLGSLVAAEWRPEEGFVELKSPAGKFWQTMGFSEQGRQRLHPEEALYLLECGSIHLFHQDLPLSIQEAYQLLLTDHTVTFLQYQVFSHLKRLGYVVRRFQPSSVLSPYERQLNLDASVQHLEDGDGKRKRSSSSPRCAAFPPRPSGPLIRRPRPWTTPCNPRVWQPPAHLPAASPANAQRRNPRSQAP</sequence>
<name>A0A7P0Z4K6_HUMAN</name>
<protein>
    <submittedName>
        <fullName evidence="5">tRNA splicing endonuclease subunit 54</fullName>
    </submittedName>
</protein>
<feature type="domain" description="tRNA-splicing endonuclease subunit Sen54 N-terminal" evidence="4">
    <location>
        <begin position="63"/>
        <end position="129"/>
    </location>
</feature>
<keyword evidence="6" id="KW-1185">Reference proteome</keyword>
<dbReference type="SMR" id="A0A7P0Z4K6"/>
<dbReference type="AlphaFoldDB" id="A0A7P0Z4K6"/>
<dbReference type="InterPro" id="IPR024336">
    <property type="entry name" value="tRNA_splic_suSen54_N"/>
</dbReference>
<evidence type="ECO:0000256" key="1">
    <source>
        <dbReference type="ARBA" id="ARBA00005736"/>
    </source>
</evidence>
<proteinExistence type="evidence at protein level"/>
<dbReference type="OpenTargets" id="ENSG00000182173"/>
<evidence type="ECO:0000256" key="2">
    <source>
        <dbReference type="ARBA" id="ARBA00022694"/>
    </source>
</evidence>
<reference evidence="5 6" key="2">
    <citation type="journal article" date="2004" name="Nature">
        <title>Finishing the euchromatic sequence of the human genome.</title>
        <authorList>
            <consortium name="International Human Genome Sequencing Consortium"/>
        </authorList>
    </citation>
    <scope>NUCLEOTIDE SEQUENCE [LARGE SCALE GENOMIC DNA]</scope>
</reference>
<organism evidence="5 6">
    <name type="scientific">Homo sapiens</name>
    <name type="common">Human</name>
    <dbReference type="NCBI Taxonomy" id="9606"/>
    <lineage>
        <taxon>Eukaryota</taxon>
        <taxon>Metazoa</taxon>
        <taxon>Chordata</taxon>
        <taxon>Craniata</taxon>
        <taxon>Vertebrata</taxon>
        <taxon>Euteleostomi</taxon>
        <taxon>Mammalia</taxon>
        <taxon>Eutheria</taxon>
        <taxon>Euarchontoglires</taxon>
        <taxon>Primates</taxon>
        <taxon>Haplorrhini</taxon>
        <taxon>Catarrhini</taxon>
        <taxon>Hominidae</taxon>
        <taxon>Homo</taxon>
    </lineage>
</organism>
<comment type="similarity">
    <text evidence="1">Belongs to the SEN54 family.</text>
</comment>
<dbReference type="Pfam" id="PF12928">
    <property type="entry name" value="tRNA_int_end_N2"/>
    <property type="match status" value="1"/>
</dbReference>
<evidence type="ECO:0000256" key="3">
    <source>
        <dbReference type="SAM" id="MobiDB-lite"/>
    </source>
</evidence>
<feature type="compositionally biased region" description="Polar residues" evidence="3">
    <location>
        <begin position="248"/>
        <end position="260"/>
    </location>
</feature>
<dbReference type="HGNC" id="HGNC:27561">
    <property type="gene designation" value="TSEN54"/>
</dbReference>